<evidence type="ECO:0000313" key="4">
    <source>
        <dbReference type="EMBL" id="GMH16739.1"/>
    </source>
</evidence>
<proteinExistence type="predicted"/>
<dbReference type="InterPro" id="IPR020845">
    <property type="entry name" value="AMP-binding_CS"/>
</dbReference>
<name>A0AAD3XU56_NEPGR</name>
<evidence type="ECO:0000313" key="5">
    <source>
        <dbReference type="Proteomes" id="UP001279734"/>
    </source>
</evidence>
<dbReference type="AlphaFoldDB" id="A0AAD3XU56"/>
<dbReference type="InterPro" id="IPR000873">
    <property type="entry name" value="AMP-dep_synth/lig_dom"/>
</dbReference>
<feature type="domain" description="AMP-dependent synthetase/ligase" evidence="3">
    <location>
        <begin position="51"/>
        <end position="411"/>
    </location>
</feature>
<dbReference type="PANTHER" id="PTHR24096:SF251">
    <property type="entry name" value="4-COUMARATE--COA LIGASE-LIKE 9"/>
    <property type="match status" value="1"/>
</dbReference>
<evidence type="ECO:0000256" key="2">
    <source>
        <dbReference type="SAM" id="Phobius"/>
    </source>
</evidence>
<keyword evidence="2" id="KW-0812">Transmembrane</keyword>
<feature type="transmembrane region" description="Helical" evidence="2">
    <location>
        <begin position="244"/>
        <end position="265"/>
    </location>
</feature>
<evidence type="ECO:0000259" key="3">
    <source>
        <dbReference type="Pfam" id="PF00501"/>
    </source>
</evidence>
<dbReference type="GO" id="GO:0016405">
    <property type="term" value="F:CoA-ligase activity"/>
    <property type="evidence" value="ECO:0007669"/>
    <property type="project" value="TreeGrafter"/>
</dbReference>
<dbReference type="EMBL" id="BSYO01000017">
    <property type="protein sequence ID" value="GMH16739.1"/>
    <property type="molecule type" value="Genomic_DNA"/>
</dbReference>
<keyword evidence="1" id="KW-0436">Ligase</keyword>
<keyword evidence="5" id="KW-1185">Reference proteome</keyword>
<dbReference type="Gene3D" id="3.40.50.12780">
    <property type="entry name" value="N-terminal domain of ligase-like"/>
    <property type="match status" value="1"/>
</dbReference>
<dbReference type="Proteomes" id="UP001279734">
    <property type="component" value="Unassembled WGS sequence"/>
</dbReference>
<reference evidence="4" key="1">
    <citation type="submission" date="2023-05" db="EMBL/GenBank/DDBJ databases">
        <title>Nepenthes gracilis genome sequencing.</title>
        <authorList>
            <person name="Fukushima K."/>
        </authorList>
    </citation>
    <scope>NUCLEOTIDE SEQUENCE</scope>
    <source>
        <strain evidence="4">SING2019-196</strain>
    </source>
</reference>
<accession>A0AAD3XU56</accession>
<dbReference type="PANTHER" id="PTHR24096">
    <property type="entry name" value="LONG-CHAIN-FATTY-ACID--COA LIGASE"/>
    <property type="match status" value="1"/>
</dbReference>
<sequence>MAENKSSYSIDSKSGYCRETKTYHSLRPRVRLPPEKLAISTAEYVFSQLRQAGVSPVDAAAILIDATTGRSLSHSDFLRRVFSLIFSLQTEIAPPLSKGQVALILSPPSLHLPVLYFALFALGIVVFPVNRLATESELTGMIQRTNPAIAFSVSYLSRKLPSLPHGTVLLDSTEFDSLLTLPVQNRGDLNSAVSISQSDTAAILCTSGTTGPVKPVELTHRNLIALISSYQSGQLGNAGENRSVLLSMVPLFGVFGFSMLLRAVAAAETLILTDVSDFEKMLSLVQEYKVMYISAFPPLVAAMAESELVKGYDLTSLQLIGCGGSALRPAVSRRFTARFPDIFILQRYGLTETGAMVASTMGPGEWDQYGSVGHLAALVEAKIVDPSNGEALPPGRQGELWLRGPRVMKGYAGDAAANAVRFDPERWLRTGDLCYFDSDGILYILDSCPDEEAGQIPMAFVVRKPGSSITSNQIIAFVAQQGGADGRMVEDPAEESAITAAVEWRWWRQVAPYKMIRRVAFASSIPKSPAGKTLRRQFIHYVSSGALASL</sequence>
<keyword evidence="2" id="KW-1133">Transmembrane helix</keyword>
<dbReference type="InterPro" id="IPR045851">
    <property type="entry name" value="AMP-bd_C_sf"/>
</dbReference>
<organism evidence="4 5">
    <name type="scientific">Nepenthes gracilis</name>
    <name type="common">Slender pitcher plant</name>
    <dbReference type="NCBI Taxonomy" id="150966"/>
    <lineage>
        <taxon>Eukaryota</taxon>
        <taxon>Viridiplantae</taxon>
        <taxon>Streptophyta</taxon>
        <taxon>Embryophyta</taxon>
        <taxon>Tracheophyta</taxon>
        <taxon>Spermatophyta</taxon>
        <taxon>Magnoliopsida</taxon>
        <taxon>eudicotyledons</taxon>
        <taxon>Gunneridae</taxon>
        <taxon>Pentapetalae</taxon>
        <taxon>Caryophyllales</taxon>
        <taxon>Nepenthaceae</taxon>
        <taxon>Nepenthes</taxon>
    </lineage>
</organism>
<dbReference type="Gene3D" id="3.30.300.30">
    <property type="match status" value="1"/>
</dbReference>
<dbReference type="SUPFAM" id="SSF56801">
    <property type="entry name" value="Acetyl-CoA synthetase-like"/>
    <property type="match status" value="1"/>
</dbReference>
<dbReference type="Pfam" id="PF00501">
    <property type="entry name" value="AMP-binding"/>
    <property type="match status" value="1"/>
</dbReference>
<dbReference type="InterPro" id="IPR042099">
    <property type="entry name" value="ANL_N_sf"/>
</dbReference>
<feature type="transmembrane region" description="Helical" evidence="2">
    <location>
        <begin position="114"/>
        <end position="133"/>
    </location>
</feature>
<comment type="caution">
    <text evidence="4">The sequence shown here is derived from an EMBL/GenBank/DDBJ whole genome shotgun (WGS) entry which is preliminary data.</text>
</comment>
<gene>
    <name evidence="4" type="ORF">Nepgr_018580</name>
</gene>
<protein>
    <recommendedName>
        <fullName evidence="3">AMP-dependent synthetase/ligase domain-containing protein</fullName>
    </recommendedName>
</protein>
<dbReference type="PROSITE" id="PS00455">
    <property type="entry name" value="AMP_BINDING"/>
    <property type="match status" value="1"/>
</dbReference>
<keyword evidence="2" id="KW-0472">Membrane</keyword>
<evidence type="ECO:0000256" key="1">
    <source>
        <dbReference type="ARBA" id="ARBA00022598"/>
    </source>
</evidence>